<keyword evidence="4" id="KW-1185">Reference proteome</keyword>
<feature type="chain" id="PRO_5019474528" description="DUF8021 domain-containing protein" evidence="1">
    <location>
        <begin position="19"/>
        <end position="279"/>
    </location>
</feature>
<dbReference type="STRING" id="177199.A0A420XY06"/>
<accession>A0A420XY06</accession>
<sequence length="279" mass="30356">MAFFSPFVWASLIALSQGLPAGLSSCTRELLETGANAYIQAQASGNFSILQSSSSKNFTYYENNNVSNPLAGVLRLPLKIDHSRTTFDTVQCSTYTELISAGSKNPYVLGTQIRHDPTNGTLGISVIDTIASTTGAWLFNASKTLEHVLQESWTPLPPDKQVARDVLQATADAYLDMWSNATASNAVAWGEPCTRLEGSAYTGTGSPTDSCKPGIPSNHHQAPNIHRRYVIDEAMGSCTVFCLWQHMMNAADSHEFRLEGGKLRYVHTMTVCPGQTCRL</sequence>
<evidence type="ECO:0000313" key="3">
    <source>
        <dbReference type="EMBL" id="RKU40420.1"/>
    </source>
</evidence>
<dbReference type="AlphaFoldDB" id="A0A420XY06"/>
<proteinExistence type="predicted"/>
<evidence type="ECO:0000259" key="2">
    <source>
        <dbReference type="Pfam" id="PF26061"/>
    </source>
</evidence>
<dbReference type="Proteomes" id="UP000275385">
    <property type="component" value="Unassembled WGS sequence"/>
</dbReference>
<dbReference type="OrthoDB" id="3504677at2759"/>
<name>A0A420XY06_9PEZI</name>
<dbReference type="Pfam" id="PF26061">
    <property type="entry name" value="DUF8021"/>
    <property type="match status" value="1"/>
</dbReference>
<evidence type="ECO:0000256" key="1">
    <source>
        <dbReference type="SAM" id="SignalP"/>
    </source>
</evidence>
<gene>
    <name evidence="3" type="ORF">DL546_002248</name>
</gene>
<organism evidence="3 4">
    <name type="scientific">Coniochaeta pulveracea</name>
    <dbReference type="NCBI Taxonomy" id="177199"/>
    <lineage>
        <taxon>Eukaryota</taxon>
        <taxon>Fungi</taxon>
        <taxon>Dikarya</taxon>
        <taxon>Ascomycota</taxon>
        <taxon>Pezizomycotina</taxon>
        <taxon>Sordariomycetes</taxon>
        <taxon>Sordariomycetidae</taxon>
        <taxon>Coniochaetales</taxon>
        <taxon>Coniochaetaceae</taxon>
        <taxon>Coniochaeta</taxon>
    </lineage>
</organism>
<comment type="caution">
    <text evidence="3">The sequence shown here is derived from an EMBL/GenBank/DDBJ whole genome shotgun (WGS) entry which is preliminary data.</text>
</comment>
<feature type="signal peptide" evidence="1">
    <location>
        <begin position="1"/>
        <end position="18"/>
    </location>
</feature>
<protein>
    <recommendedName>
        <fullName evidence="2">DUF8021 domain-containing protein</fullName>
    </recommendedName>
</protein>
<keyword evidence="1" id="KW-0732">Signal</keyword>
<reference evidence="3 4" key="1">
    <citation type="submission" date="2018-08" db="EMBL/GenBank/DDBJ databases">
        <title>Draft genome of the lignicolous fungus Coniochaeta pulveracea.</title>
        <authorList>
            <person name="Borstlap C.J."/>
            <person name="De Witt R.N."/>
            <person name="Botha A."/>
            <person name="Volschenk H."/>
        </authorList>
    </citation>
    <scope>NUCLEOTIDE SEQUENCE [LARGE SCALE GENOMIC DNA]</scope>
    <source>
        <strain evidence="3 4">CAB683</strain>
    </source>
</reference>
<evidence type="ECO:0000313" key="4">
    <source>
        <dbReference type="Proteomes" id="UP000275385"/>
    </source>
</evidence>
<dbReference type="InterPro" id="IPR058334">
    <property type="entry name" value="DUF8021"/>
</dbReference>
<dbReference type="EMBL" id="QVQW01000105">
    <property type="protein sequence ID" value="RKU40420.1"/>
    <property type="molecule type" value="Genomic_DNA"/>
</dbReference>
<feature type="domain" description="DUF8021" evidence="2">
    <location>
        <begin position="161"/>
        <end position="270"/>
    </location>
</feature>